<protein>
    <recommendedName>
        <fullName evidence="3">DUF3090 domain-containing protein</fullName>
    </recommendedName>
</protein>
<proteinExistence type="predicted"/>
<dbReference type="InterPro" id="IPR021441">
    <property type="entry name" value="DUF3090"/>
</dbReference>
<dbReference type="STRING" id="1610493.RPIT_08320"/>
<accession>A0A1Q2CIY3</accession>
<evidence type="ECO:0008006" key="3">
    <source>
        <dbReference type="Google" id="ProtNLM"/>
    </source>
</evidence>
<evidence type="ECO:0000313" key="1">
    <source>
        <dbReference type="EMBL" id="AQP46086.1"/>
    </source>
</evidence>
<dbReference type="OrthoDB" id="156387at2"/>
<reference evidence="1 2" key="1">
    <citation type="journal article" date="2016" name="Int. J. Syst. Evol. Microbiol.">
        <title>Tessaracoccus flavus sp. nov., isolated from the drainage system of a lindane-producing factory.</title>
        <authorList>
            <person name="Kumari R."/>
            <person name="Singh P."/>
            <person name="Schumann P."/>
            <person name="Lal R."/>
        </authorList>
    </citation>
    <scope>NUCLEOTIDE SEQUENCE [LARGE SCALE GENOMIC DNA]</scope>
    <source>
        <strain evidence="1 2">RP1T</strain>
    </source>
</reference>
<dbReference type="Pfam" id="PF11290">
    <property type="entry name" value="DUF3090"/>
    <property type="match status" value="1"/>
</dbReference>
<sequence length="175" mass="18782">MAGMMLEFNRPDRCIVGTVGSPGNRLFLIQVAEGGQLAAVAIEKQQAQMLGIRIKEVLEQLAELGHDVPDEQPPADLGPLDAPLEVTFRAAAIGLAWDHERQRLLIELMAGPEDESDENALLQVLLTPAMAREFAARAEVVVASGRPPCPACGQPLEGSSHICPRANGYRGPLFP</sequence>
<dbReference type="Proteomes" id="UP000188324">
    <property type="component" value="Chromosome"/>
</dbReference>
<name>A0A1Q2CIY3_9ACTN</name>
<gene>
    <name evidence="1" type="ORF">RPIT_08320</name>
</gene>
<evidence type="ECO:0000313" key="2">
    <source>
        <dbReference type="Proteomes" id="UP000188324"/>
    </source>
</evidence>
<organism evidence="1 2">
    <name type="scientific">Tessaracoccus flavus</name>
    <dbReference type="NCBI Taxonomy" id="1610493"/>
    <lineage>
        <taxon>Bacteria</taxon>
        <taxon>Bacillati</taxon>
        <taxon>Actinomycetota</taxon>
        <taxon>Actinomycetes</taxon>
        <taxon>Propionibacteriales</taxon>
        <taxon>Propionibacteriaceae</taxon>
        <taxon>Tessaracoccus</taxon>
    </lineage>
</organism>
<dbReference type="KEGG" id="tfl:RPIT_08320"/>
<dbReference type="AlphaFoldDB" id="A0A1Q2CIY3"/>
<dbReference type="NCBIfam" id="TIGR03847">
    <property type="entry name" value="conserved hypothetical protein"/>
    <property type="match status" value="1"/>
</dbReference>
<dbReference type="EMBL" id="CP019605">
    <property type="protein sequence ID" value="AQP46086.1"/>
    <property type="molecule type" value="Genomic_DNA"/>
</dbReference>
<keyword evidence="2" id="KW-1185">Reference proteome</keyword>